<comment type="subcellular location">
    <subcellularLocation>
        <location evidence="1">Cell membrane</location>
        <topology evidence="1">Multi-pass membrane protein</topology>
    </subcellularLocation>
    <subcellularLocation>
        <location evidence="6">Membrane</location>
        <topology evidence="6">Multi-pass membrane protein</topology>
    </subcellularLocation>
</comment>
<gene>
    <name evidence="9" type="ORF">NCGJLENL_00031</name>
</gene>
<keyword evidence="3 7" id="KW-0812">Transmembrane</keyword>
<evidence type="ECO:0000256" key="7">
    <source>
        <dbReference type="SAM" id="Phobius"/>
    </source>
</evidence>
<name>A0A7H1KNN3_9EURY</name>
<keyword evidence="2" id="KW-1003">Cell membrane</keyword>
<evidence type="ECO:0000256" key="6">
    <source>
        <dbReference type="RuleBase" id="RU004057"/>
    </source>
</evidence>
<reference evidence="9" key="1">
    <citation type="submission" date="2020-07" db="EMBL/GenBank/DDBJ databases">
        <title>Unique genomic features of the anaerobic methanotrophic archaea.</title>
        <authorList>
            <person name="Chadwick G.L."/>
            <person name="Skennerton C.T."/>
            <person name="Laso-Perez R."/>
            <person name="Leu A.O."/>
            <person name="Speth D.R."/>
            <person name="Yu H."/>
            <person name="Morgan-Lang C."/>
            <person name="Hatzenpichler R."/>
            <person name="Goudeau D."/>
            <person name="Malmstrom R."/>
            <person name="Brazelton W.J."/>
            <person name="Woyke T."/>
            <person name="Hallam S.J."/>
            <person name="Tyson G.W."/>
            <person name="Wegener G."/>
            <person name="Boetius A."/>
            <person name="Orphan V."/>
        </authorList>
    </citation>
    <scope>NUCLEOTIDE SEQUENCE</scope>
</reference>
<evidence type="ECO:0000313" key="9">
    <source>
        <dbReference type="EMBL" id="QNT35547.1"/>
    </source>
</evidence>
<feature type="transmembrane region" description="Helical" evidence="7">
    <location>
        <begin position="162"/>
        <end position="185"/>
    </location>
</feature>
<dbReference type="Pfam" id="PF01618">
    <property type="entry name" value="MotA_ExbB"/>
    <property type="match status" value="1"/>
</dbReference>
<feature type="domain" description="MotA/TolQ/ExbB proton channel" evidence="8">
    <location>
        <begin position="88"/>
        <end position="192"/>
    </location>
</feature>
<comment type="similarity">
    <text evidence="6">Belongs to the exbB/tolQ family.</text>
</comment>
<evidence type="ECO:0000256" key="5">
    <source>
        <dbReference type="ARBA" id="ARBA00023136"/>
    </source>
</evidence>
<keyword evidence="6" id="KW-0813">Transport</keyword>
<dbReference type="GO" id="GO:0017038">
    <property type="term" value="P:protein import"/>
    <property type="evidence" value="ECO:0007669"/>
    <property type="project" value="TreeGrafter"/>
</dbReference>
<feature type="transmembrane region" description="Helical" evidence="7">
    <location>
        <begin position="18"/>
        <end position="41"/>
    </location>
</feature>
<dbReference type="PANTHER" id="PTHR30625:SF3">
    <property type="entry name" value="TOL-PAL SYSTEM PROTEIN TOLQ"/>
    <property type="match status" value="1"/>
</dbReference>
<evidence type="ECO:0000259" key="8">
    <source>
        <dbReference type="Pfam" id="PF01618"/>
    </source>
</evidence>
<feature type="transmembrane region" description="Helical" evidence="7">
    <location>
        <begin position="126"/>
        <end position="150"/>
    </location>
</feature>
<evidence type="ECO:0000256" key="4">
    <source>
        <dbReference type="ARBA" id="ARBA00022989"/>
    </source>
</evidence>
<keyword evidence="4 7" id="KW-1133">Transmembrane helix</keyword>
<keyword evidence="5 7" id="KW-0472">Membrane</keyword>
<evidence type="ECO:0000256" key="1">
    <source>
        <dbReference type="ARBA" id="ARBA00004651"/>
    </source>
</evidence>
<proteinExistence type="inferred from homology"/>
<dbReference type="InterPro" id="IPR002898">
    <property type="entry name" value="MotA_ExbB_proton_chnl"/>
</dbReference>
<dbReference type="PANTHER" id="PTHR30625">
    <property type="entry name" value="PROTEIN TOLQ"/>
    <property type="match status" value="1"/>
</dbReference>
<protein>
    <recommendedName>
        <fullName evidence="8">MotA/TolQ/ExbB proton channel domain-containing protein</fullName>
    </recommendedName>
</protein>
<keyword evidence="6" id="KW-0653">Protein transport</keyword>
<evidence type="ECO:0000256" key="2">
    <source>
        <dbReference type="ARBA" id="ARBA00022475"/>
    </source>
</evidence>
<sequence length="205" mass="22461">MDASSGIIGAMFMISNSLLYPVIIILLGLVAWSLISAGQFLSEYASRSRDITKLKAGCRNAHEHIQKQEYKKAADVLNASGSNDLLKNFIADLVESLRESKFSVEAEKLLQDYELRITKELEKARLVAKLGPMFGLMGTLIPLGPALMGLTSGDIQQLATNMVVAFSTTVLGLLTGGIAYAIVVVKKRWYTQDLSDMEYVVEVLK</sequence>
<accession>A0A7H1KNN3</accession>
<dbReference type="GO" id="GO:0005886">
    <property type="term" value="C:plasma membrane"/>
    <property type="evidence" value="ECO:0007669"/>
    <property type="project" value="UniProtKB-SubCell"/>
</dbReference>
<dbReference type="InterPro" id="IPR050790">
    <property type="entry name" value="ExbB/TolQ_transport"/>
</dbReference>
<evidence type="ECO:0000256" key="3">
    <source>
        <dbReference type="ARBA" id="ARBA00022692"/>
    </source>
</evidence>
<organism evidence="9">
    <name type="scientific">uncultured Methanosarcinales archaeon</name>
    <dbReference type="NCBI Taxonomy" id="183757"/>
    <lineage>
        <taxon>Archaea</taxon>
        <taxon>Methanobacteriati</taxon>
        <taxon>Methanobacteriota</taxon>
        <taxon>Stenosarchaea group</taxon>
        <taxon>Methanomicrobia</taxon>
        <taxon>Methanosarcinales</taxon>
        <taxon>environmental samples</taxon>
    </lineage>
</organism>
<dbReference type="EMBL" id="MT776525">
    <property type="protein sequence ID" value="QNT35547.1"/>
    <property type="molecule type" value="Genomic_DNA"/>
</dbReference>
<dbReference type="AlphaFoldDB" id="A0A7H1KNN3"/>